<feature type="region of interest" description="Disordered" evidence="3">
    <location>
        <begin position="318"/>
        <end position="337"/>
    </location>
</feature>
<gene>
    <name evidence="6" type="primary">fadD_8</name>
    <name evidence="6" type="ORF">NCTC10994_02816</name>
</gene>
<reference evidence="6 7" key="1">
    <citation type="submission" date="2018-06" db="EMBL/GenBank/DDBJ databases">
        <authorList>
            <consortium name="Pathogen Informatics"/>
            <person name="Doyle S."/>
        </authorList>
    </citation>
    <scope>NUCLEOTIDE SEQUENCE [LARGE SCALE GENOMIC DNA]</scope>
    <source>
        <strain evidence="6 7">NCTC10994</strain>
    </source>
</reference>
<accession>A0A2X4X513</accession>
<dbReference type="Gene3D" id="3.40.50.12780">
    <property type="entry name" value="N-terminal domain of ligase-like"/>
    <property type="match status" value="1"/>
</dbReference>
<evidence type="ECO:0000259" key="5">
    <source>
        <dbReference type="Pfam" id="PF13193"/>
    </source>
</evidence>
<keyword evidence="2 6" id="KW-0436">Ligase</keyword>
<feature type="domain" description="AMP-binding enzyme C-terminal" evidence="5">
    <location>
        <begin position="426"/>
        <end position="502"/>
    </location>
</feature>
<dbReference type="SUPFAM" id="SSF56801">
    <property type="entry name" value="Acetyl-CoA synthetase-like"/>
    <property type="match status" value="1"/>
</dbReference>
<dbReference type="STRING" id="1219011.GCA_001895045_02397"/>
<dbReference type="GO" id="GO:0031956">
    <property type="term" value="F:medium-chain fatty acid-CoA ligase activity"/>
    <property type="evidence" value="ECO:0007669"/>
    <property type="project" value="TreeGrafter"/>
</dbReference>
<dbReference type="InterPro" id="IPR000873">
    <property type="entry name" value="AMP-dep_synth/lig_dom"/>
</dbReference>
<evidence type="ECO:0000256" key="2">
    <source>
        <dbReference type="ARBA" id="ARBA00022598"/>
    </source>
</evidence>
<dbReference type="InterPro" id="IPR045851">
    <property type="entry name" value="AMP-bd_C_sf"/>
</dbReference>
<dbReference type="Pfam" id="PF13193">
    <property type="entry name" value="AMP-binding_C"/>
    <property type="match status" value="1"/>
</dbReference>
<dbReference type="InterPro" id="IPR025110">
    <property type="entry name" value="AMP-bd_C"/>
</dbReference>
<dbReference type="KEGG" id="rcr:NCTC10994_02816"/>
<name>A0A2X4X513_9NOCA</name>
<evidence type="ECO:0000313" key="7">
    <source>
        <dbReference type="Proteomes" id="UP000249091"/>
    </source>
</evidence>
<evidence type="ECO:0000256" key="3">
    <source>
        <dbReference type="SAM" id="MobiDB-lite"/>
    </source>
</evidence>
<dbReference type="PANTHER" id="PTHR43201">
    <property type="entry name" value="ACYL-COA SYNTHETASE"/>
    <property type="match status" value="1"/>
</dbReference>
<dbReference type="Pfam" id="PF00501">
    <property type="entry name" value="AMP-binding"/>
    <property type="match status" value="1"/>
</dbReference>
<dbReference type="GO" id="GO:0004467">
    <property type="term" value="F:long-chain fatty acid-CoA ligase activity"/>
    <property type="evidence" value="ECO:0007669"/>
    <property type="project" value="UniProtKB-EC"/>
</dbReference>
<dbReference type="EMBL" id="LS483468">
    <property type="protein sequence ID" value="SQI34575.1"/>
    <property type="molecule type" value="Genomic_DNA"/>
</dbReference>
<dbReference type="AlphaFoldDB" id="A0A2X4X513"/>
<dbReference type="FunFam" id="3.30.300.30:FF:000008">
    <property type="entry name" value="2,3-dihydroxybenzoate-AMP ligase"/>
    <property type="match status" value="1"/>
</dbReference>
<feature type="domain" description="AMP-dependent synthetase/ligase" evidence="4">
    <location>
        <begin position="12"/>
        <end position="375"/>
    </location>
</feature>
<dbReference type="EC" id="6.2.1.3" evidence="6"/>
<dbReference type="PANTHER" id="PTHR43201:SF5">
    <property type="entry name" value="MEDIUM-CHAIN ACYL-COA LIGASE ACSF2, MITOCHONDRIAL"/>
    <property type="match status" value="1"/>
</dbReference>
<dbReference type="RefSeq" id="WP_072700787.1">
    <property type="nucleotide sequence ID" value="NZ_JAFBBL010000001.1"/>
</dbReference>
<dbReference type="Proteomes" id="UP000249091">
    <property type="component" value="Chromosome 1"/>
</dbReference>
<organism evidence="6 7">
    <name type="scientific">Rhodococcus coprophilus</name>
    <dbReference type="NCBI Taxonomy" id="38310"/>
    <lineage>
        <taxon>Bacteria</taxon>
        <taxon>Bacillati</taxon>
        <taxon>Actinomycetota</taxon>
        <taxon>Actinomycetes</taxon>
        <taxon>Mycobacteriales</taxon>
        <taxon>Nocardiaceae</taxon>
        <taxon>Rhodococcus</taxon>
    </lineage>
</organism>
<evidence type="ECO:0000313" key="6">
    <source>
        <dbReference type="EMBL" id="SQI34575.1"/>
    </source>
</evidence>
<evidence type="ECO:0000259" key="4">
    <source>
        <dbReference type="Pfam" id="PF00501"/>
    </source>
</evidence>
<sequence>MSELHLPNRIRRFAVERRDRPAVTEGETTLTYGEFDSYTNRMACALTSLASAPGRVGALLRMGLPGVATFVGCAKAGLVFTPLNWRLTPHEVAAIAVDAELEVLIVESDFAASAAAIAAAVPGLRIVVVGDHSAVAEACPWDEFVAAGEDTDPGWGDDPETELLQLYTSGTTGRPKGVVIVHRNLYNVPETFALYEFEDDSVSLNALPLFHIAGAGWLSTSLSAGLHTVLLDELRPPLVAAAIAEHRVSHTFLVPSAIGMLLELPDLSTYDLSSLKVIAYGASPITPTLLARTMDTLGCRMVQRYGMTETMGALTALRSGDHDPRGTRTHLLRSAGKPLPGTEVQIRDIATGEPLPQGETGEIVSRSRNNVSGYWRRDAESAALYTDDGFLRTGDAGHLDENGYLFVTDRVKDMIITGGENVYPVEVEAVLAEHPAVAEVAVVGLPDERWGEAVTAVVRIADGVEPPSEQELVAFTTGRLASYKKPQRIHVVDELPRNASGKILKRTLRDTLSTSDTASR</sequence>
<dbReference type="InterPro" id="IPR042099">
    <property type="entry name" value="ANL_N_sf"/>
</dbReference>
<evidence type="ECO:0000256" key="1">
    <source>
        <dbReference type="ARBA" id="ARBA00006432"/>
    </source>
</evidence>
<comment type="similarity">
    <text evidence="1">Belongs to the ATP-dependent AMP-binding enzyme family.</text>
</comment>
<dbReference type="Gene3D" id="3.30.300.30">
    <property type="match status" value="1"/>
</dbReference>
<keyword evidence="7" id="KW-1185">Reference proteome</keyword>
<proteinExistence type="inferred from homology"/>
<protein>
    <submittedName>
        <fullName evidence="6">Fatty-acid--CoA ligase</fullName>
        <ecNumber evidence="6">6.2.1.3</ecNumber>
    </submittedName>
</protein>
<dbReference type="NCBIfam" id="NF004837">
    <property type="entry name" value="PRK06187.1"/>
    <property type="match status" value="1"/>
</dbReference>